<evidence type="ECO:0000256" key="1">
    <source>
        <dbReference type="SAM" id="MobiDB-lite"/>
    </source>
</evidence>
<dbReference type="GeneID" id="37077333"/>
<feature type="domain" description="DUF7053" evidence="2">
    <location>
        <begin position="3"/>
        <end position="163"/>
    </location>
</feature>
<dbReference type="STRING" id="1450539.A0A318ZYK7"/>
<evidence type="ECO:0000313" key="4">
    <source>
        <dbReference type="Proteomes" id="UP000248349"/>
    </source>
</evidence>
<dbReference type="PANTHER" id="PTHR38117">
    <property type="entry name" value="NACHT AND WD40 DOMAIN PROTEIN"/>
    <property type="match status" value="1"/>
</dbReference>
<dbReference type="InterPro" id="IPR055481">
    <property type="entry name" value="DUF7053"/>
</dbReference>
<dbReference type="PANTHER" id="PTHR38117:SF2">
    <property type="entry name" value="NACHT AND WD40 DOMAIN PROTEIN"/>
    <property type="match status" value="1"/>
</dbReference>
<feature type="compositionally biased region" description="Polar residues" evidence="1">
    <location>
        <begin position="201"/>
        <end position="220"/>
    </location>
</feature>
<dbReference type="EMBL" id="KZ821285">
    <property type="protein sequence ID" value="PYH40462.1"/>
    <property type="molecule type" value="Genomic_DNA"/>
</dbReference>
<evidence type="ECO:0000259" key="2">
    <source>
        <dbReference type="Pfam" id="PF23155"/>
    </source>
</evidence>
<name>A0A318ZYK7_9EURO</name>
<dbReference type="Pfam" id="PF23155">
    <property type="entry name" value="DUF7053"/>
    <property type="match status" value="1"/>
</dbReference>
<accession>A0A318ZYK7</accession>
<evidence type="ECO:0000313" key="3">
    <source>
        <dbReference type="EMBL" id="PYH40462.1"/>
    </source>
</evidence>
<dbReference type="Proteomes" id="UP000248349">
    <property type="component" value="Unassembled WGS sequence"/>
</dbReference>
<sequence>MLRKKEAYTNTIPLPPTISQQLAITILHSHGEIITLNPFVLSYHAIRAPRNAVADEYYSSWYEIFERVRFVPSTISFKGCFQDEPWGLRTHIYAPMGVDLRSTYRIINGDQRVGDDKPLADPGGLYLREEVDLECNLTLMALVRSQLRASSKVLVDRLIKKAELLDAGVLQATVGVDGKLRTYNPADRTASNLRASPVPSPVQQQRWSYQSMPHSPSNEYAQFVPGPPGSLPDPQHAARREGVPLHPPRFSAELPVHAASPAGAWRGSDSKHPLGGTSSPRPYQEYLAELPAENDRVSPR</sequence>
<keyword evidence="4" id="KW-1185">Reference proteome</keyword>
<organism evidence="3 4">
    <name type="scientific">Aspergillus saccharolyticus JOP 1030-1</name>
    <dbReference type="NCBI Taxonomy" id="1450539"/>
    <lineage>
        <taxon>Eukaryota</taxon>
        <taxon>Fungi</taxon>
        <taxon>Dikarya</taxon>
        <taxon>Ascomycota</taxon>
        <taxon>Pezizomycotina</taxon>
        <taxon>Eurotiomycetes</taxon>
        <taxon>Eurotiomycetidae</taxon>
        <taxon>Eurotiales</taxon>
        <taxon>Aspergillaceae</taxon>
        <taxon>Aspergillus</taxon>
        <taxon>Aspergillus subgen. Circumdati</taxon>
    </lineage>
</organism>
<proteinExistence type="predicted"/>
<dbReference type="RefSeq" id="XP_025426444.1">
    <property type="nucleotide sequence ID" value="XM_025576105.1"/>
</dbReference>
<gene>
    <name evidence="3" type="ORF">BP01DRAFT_361246</name>
</gene>
<feature type="region of interest" description="Disordered" evidence="1">
    <location>
        <begin position="187"/>
        <end position="300"/>
    </location>
</feature>
<dbReference type="AlphaFoldDB" id="A0A318ZYK7"/>
<protein>
    <recommendedName>
        <fullName evidence="2">DUF7053 domain-containing protein</fullName>
    </recommendedName>
</protein>
<reference evidence="3 4" key="1">
    <citation type="submission" date="2016-12" db="EMBL/GenBank/DDBJ databases">
        <title>The genomes of Aspergillus section Nigri reveals drivers in fungal speciation.</title>
        <authorList>
            <consortium name="DOE Joint Genome Institute"/>
            <person name="Vesth T.C."/>
            <person name="Nybo J."/>
            <person name="Theobald S."/>
            <person name="Brandl J."/>
            <person name="Frisvad J.C."/>
            <person name="Nielsen K.F."/>
            <person name="Lyhne E.K."/>
            <person name="Kogle M.E."/>
            <person name="Kuo A."/>
            <person name="Riley R."/>
            <person name="Clum A."/>
            <person name="Nolan M."/>
            <person name="Lipzen A."/>
            <person name="Salamov A."/>
            <person name="Henrissat B."/>
            <person name="Wiebenga A."/>
            <person name="De Vries R.P."/>
            <person name="Grigoriev I.V."/>
            <person name="Mortensen U.H."/>
            <person name="Andersen M.R."/>
            <person name="Baker S.E."/>
        </authorList>
    </citation>
    <scope>NUCLEOTIDE SEQUENCE [LARGE SCALE GENOMIC DNA]</scope>
    <source>
        <strain evidence="3 4">JOP 1030-1</strain>
    </source>
</reference>
<dbReference type="OrthoDB" id="5078320at2759"/>